<dbReference type="InterPro" id="IPR003284">
    <property type="entry name" value="Sal_SpvB"/>
</dbReference>
<keyword evidence="6" id="KW-1185">Reference proteome</keyword>
<evidence type="ECO:0000256" key="3">
    <source>
        <dbReference type="ARBA" id="ARBA00023026"/>
    </source>
</evidence>
<name>A0A8J4E7P3_9ACTN</name>
<evidence type="ECO:0000256" key="1">
    <source>
        <dbReference type="ARBA" id="ARBA00004613"/>
    </source>
</evidence>
<feature type="compositionally biased region" description="Low complexity" evidence="4">
    <location>
        <begin position="1"/>
        <end position="12"/>
    </location>
</feature>
<gene>
    <name evidence="5" type="ORF">Vau01_119240</name>
</gene>
<accession>A0A8J4E7P3</accession>
<dbReference type="RefSeq" id="WP_204012920.1">
    <property type="nucleotide sequence ID" value="NZ_BOPG01000116.1"/>
</dbReference>
<comment type="caution">
    <text evidence="5">The sequence shown here is derived from an EMBL/GenBank/DDBJ whole genome shotgun (WGS) entry which is preliminary data.</text>
</comment>
<dbReference type="EMBL" id="BOPG01000116">
    <property type="protein sequence ID" value="GIJ64408.1"/>
    <property type="molecule type" value="Genomic_DNA"/>
</dbReference>
<evidence type="ECO:0000313" key="6">
    <source>
        <dbReference type="Proteomes" id="UP000612585"/>
    </source>
</evidence>
<keyword evidence="3" id="KW-0843">Virulence</keyword>
<dbReference type="Pfam" id="PF03534">
    <property type="entry name" value="SpvB"/>
    <property type="match status" value="1"/>
</dbReference>
<protein>
    <submittedName>
        <fullName evidence="5">Uncharacterized protein</fullName>
    </submittedName>
</protein>
<evidence type="ECO:0000256" key="4">
    <source>
        <dbReference type="SAM" id="MobiDB-lite"/>
    </source>
</evidence>
<dbReference type="GO" id="GO:0005576">
    <property type="term" value="C:extracellular region"/>
    <property type="evidence" value="ECO:0007669"/>
    <property type="project" value="UniProtKB-SubCell"/>
</dbReference>
<reference evidence="5" key="1">
    <citation type="submission" date="2021-01" db="EMBL/GenBank/DDBJ databases">
        <title>Whole genome shotgun sequence of Virgisporangium aurantiacum NBRC 16421.</title>
        <authorList>
            <person name="Komaki H."/>
            <person name="Tamura T."/>
        </authorList>
    </citation>
    <scope>NUCLEOTIDE SEQUENCE</scope>
    <source>
        <strain evidence="5">NBRC 16421</strain>
    </source>
</reference>
<sequence>MVTVPPLAQAAPGGPGSGGSGEKSVPVSPVKARNEPPPAMPGWKATGRTWPAGGVGVVPVNTGAAGAAGKAVPPSGADVARPGGLGVRVRAGVDAPEEEARTPGELRSQLAPPPSQVRVKVWDRAAAEAIGIPGVVFTVSRADDRAGAGRVALDVDYSTFEHVFGADFGARLRLVSLPRCVQDTPELPQCRQVTPIPGARNLETEKVVSIDGFDIGSGSASDPHDSDPQAGDAGERAVGSGDPVFAVMSGGSSSAGDFTKTPLSPSFSWAAGEQAGGFSTSVPITVPPSLGGPTPDVKLTYSSASVDTMTIATNSQASWVGTGWDLSLGSIERSYASCSDDGTPKGDLCWMSGGGELSDVPTLTLNGTSTRLVRDDGSGIWRAETDSGWKIEQLTGTPNNSTFGEYWKVTTLDGTQYYFGQSKRAGIVNDRDTKAAQVVPVYGNNAGEPCYNAT</sequence>
<evidence type="ECO:0000313" key="5">
    <source>
        <dbReference type="EMBL" id="GIJ64408.1"/>
    </source>
</evidence>
<feature type="region of interest" description="Disordered" evidence="4">
    <location>
        <begin position="1"/>
        <end position="49"/>
    </location>
</feature>
<dbReference type="Proteomes" id="UP000612585">
    <property type="component" value="Unassembled WGS sequence"/>
</dbReference>
<proteinExistence type="predicted"/>
<dbReference type="AlphaFoldDB" id="A0A8J4E7P3"/>
<evidence type="ECO:0000256" key="2">
    <source>
        <dbReference type="ARBA" id="ARBA00022525"/>
    </source>
</evidence>
<dbReference type="GO" id="GO:0005737">
    <property type="term" value="C:cytoplasm"/>
    <property type="evidence" value="ECO:0007669"/>
    <property type="project" value="InterPro"/>
</dbReference>
<feature type="region of interest" description="Disordered" evidence="4">
    <location>
        <begin position="213"/>
        <end position="245"/>
    </location>
</feature>
<organism evidence="5 6">
    <name type="scientific">Virgisporangium aurantiacum</name>
    <dbReference type="NCBI Taxonomy" id="175570"/>
    <lineage>
        <taxon>Bacteria</taxon>
        <taxon>Bacillati</taxon>
        <taxon>Actinomycetota</taxon>
        <taxon>Actinomycetes</taxon>
        <taxon>Micromonosporales</taxon>
        <taxon>Micromonosporaceae</taxon>
        <taxon>Virgisporangium</taxon>
    </lineage>
</organism>
<keyword evidence="2" id="KW-0964">Secreted</keyword>
<comment type="subcellular location">
    <subcellularLocation>
        <location evidence="1">Secreted</location>
    </subcellularLocation>
</comment>